<keyword evidence="3" id="KW-1185">Reference proteome</keyword>
<keyword evidence="1" id="KW-0472">Membrane</keyword>
<proteinExistence type="predicted"/>
<sequence length="90" mass="10256">MGGGGFALHALKTIRQNRSLLKKKGRSKKTKEEVYGKQNLTQLSLKTSIPKDMAAIRKKIAIQKRKNLRATLWAAVATIFLFVLLFWWLS</sequence>
<dbReference type="AlphaFoldDB" id="A0A0D5YV98"/>
<reference evidence="2 3" key="1">
    <citation type="submission" date="2015-03" db="EMBL/GenBank/DDBJ databases">
        <title>Complete genome sequence of Muricauda lutaonensis CC-HSB-11T, isolated from a coastal hot spring.</title>
        <authorList>
            <person name="Kim K.M."/>
        </authorList>
    </citation>
    <scope>NUCLEOTIDE SEQUENCE [LARGE SCALE GENOMIC DNA]</scope>
    <source>
        <strain evidence="2 3">CC-HSB-11</strain>
    </source>
</reference>
<dbReference type="Proteomes" id="UP000032726">
    <property type="component" value="Chromosome"/>
</dbReference>
<protein>
    <submittedName>
        <fullName evidence="2">Uncharacterized protein</fullName>
    </submittedName>
</protein>
<evidence type="ECO:0000313" key="2">
    <source>
        <dbReference type="EMBL" id="AKA36242.1"/>
    </source>
</evidence>
<gene>
    <name evidence="2" type="ORF">VC82_2682</name>
</gene>
<keyword evidence="1" id="KW-0812">Transmembrane</keyword>
<keyword evidence="1" id="KW-1133">Transmembrane helix</keyword>
<evidence type="ECO:0000313" key="3">
    <source>
        <dbReference type="Proteomes" id="UP000032726"/>
    </source>
</evidence>
<feature type="transmembrane region" description="Helical" evidence="1">
    <location>
        <begin position="67"/>
        <end position="89"/>
    </location>
</feature>
<accession>A0A0D5YV98</accession>
<dbReference type="STRING" id="516051.VC82_2682"/>
<dbReference type="KEGG" id="mlt:VC82_2682"/>
<dbReference type="RefSeq" id="WP_045802805.1">
    <property type="nucleotide sequence ID" value="NZ_CP011071.1"/>
</dbReference>
<organism evidence="2 3">
    <name type="scientific">Flagellimonas lutaonensis</name>
    <dbReference type="NCBI Taxonomy" id="516051"/>
    <lineage>
        <taxon>Bacteria</taxon>
        <taxon>Pseudomonadati</taxon>
        <taxon>Bacteroidota</taxon>
        <taxon>Flavobacteriia</taxon>
        <taxon>Flavobacteriales</taxon>
        <taxon>Flavobacteriaceae</taxon>
        <taxon>Flagellimonas</taxon>
    </lineage>
</organism>
<name>A0A0D5YV98_9FLAO</name>
<evidence type="ECO:0000256" key="1">
    <source>
        <dbReference type="SAM" id="Phobius"/>
    </source>
</evidence>
<dbReference type="EMBL" id="CP011071">
    <property type="protein sequence ID" value="AKA36242.1"/>
    <property type="molecule type" value="Genomic_DNA"/>
</dbReference>
<dbReference type="HOGENOM" id="CLU_188370_1_0_10"/>